<dbReference type="InterPro" id="IPR023365">
    <property type="entry name" value="Sortase_dom-sf"/>
</dbReference>
<protein>
    <submittedName>
        <fullName evidence="3">Class E sortase</fullName>
    </submittedName>
</protein>
<accession>A0ABW1QEM0</accession>
<keyword evidence="4" id="KW-1185">Reference proteome</keyword>
<name>A0ABW1QEM0_9CORY</name>
<evidence type="ECO:0000313" key="3">
    <source>
        <dbReference type="EMBL" id="MFC6146660.1"/>
    </source>
</evidence>
<dbReference type="InterPro" id="IPR005754">
    <property type="entry name" value="Sortase"/>
</dbReference>
<dbReference type="Gene3D" id="2.40.260.10">
    <property type="entry name" value="Sortase"/>
    <property type="match status" value="1"/>
</dbReference>
<keyword evidence="1" id="KW-0378">Hydrolase</keyword>
<dbReference type="Proteomes" id="UP001596244">
    <property type="component" value="Unassembled WGS sequence"/>
</dbReference>
<organism evidence="3 4">
    <name type="scientific">Corynebacterium nasicanis</name>
    <dbReference type="NCBI Taxonomy" id="1448267"/>
    <lineage>
        <taxon>Bacteria</taxon>
        <taxon>Bacillati</taxon>
        <taxon>Actinomycetota</taxon>
        <taxon>Actinomycetes</taxon>
        <taxon>Mycobacteriales</taxon>
        <taxon>Corynebacteriaceae</taxon>
        <taxon>Corynebacterium</taxon>
    </lineage>
</organism>
<reference evidence="4" key="1">
    <citation type="journal article" date="2019" name="Int. J. Syst. Evol. Microbiol.">
        <title>The Global Catalogue of Microorganisms (GCM) 10K type strain sequencing project: providing services to taxonomists for standard genome sequencing and annotation.</title>
        <authorList>
            <consortium name="The Broad Institute Genomics Platform"/>
            <consortium name="The Broad Institute Genome Sequencing Center for Infectious Disease"/>
            <person name="Wu L."/>
            <person name="Ma J."/>
        </authorList>
    </citation>
    <scope>NUCLEOTIDE SEQUENCE [LARGE SCALE GENOMIC DNA]</scope>
    <source>
        <strain evidence="4">CCUG 51943</strain>
    </source>
</reference>
<dbReference type="InterPro" id="IPR053465">
    <property type="entry name" value="Sortase_Class_E"/>
</dbReference>
<comment type="caution">
    <text evidence="3">The sequence shown here is derived from an EMBL/GenBank/DDBJ whole genome shotgun (WGS) entry which is preliminary data.</text>
</comment>
<dbReference type="RefSeq" id="WP_377001230.1">
    <property type="nucleotide sequence ID" value="NZ_JBHSQE010000005.1"/>
</dbReference>
<evidence type="ECO:0000313" key="4">
    <source>
        <dbReference type="Proteomes" id="UP001596244"/>
    </source>
</evidence>
<sequence>MSHRSGAVRTPSRAGFSVTQFLGELLLTAGVVILLFAFYESYWTNIASGRLQDEKASALQDRWGESEGQRVNPRQKLTPELGEAFARMYIPAFGSDFQFAIVEGTDDADLMAGPGRYVETQMPGEAGNFAVAGHRVGKGAPFNDLGNLRVCDAIVVETQTAWVTYRVLPIDAAGDARRAEATGCLTPEQAERVTTGEYAGVQGRHITLPGAIEVINPVPGLAATQASPDLEGLITLTTCHPQFSNAERMIVHAMEVESTPKIAGERPAVLEES</sequence>
<evidence type="ECO:0000256" key="1">
    <source>
        <dbReference type="ARBA" id="ARBA00022801"/>
    </source>
</evidence>
<dbReference type="CDD" id="cd05830">
    <property type="entry name" value="Sortase_E"/>
    <property type="match status" value="1"/>
</dbReference>
<dbReference type="InterPro" id="IPR042003">
    <property type="entry name" value="Sortase_E"/>
</dbReference>
<dbReference type="NCBIfam" id="NF033747">
    <property type="entry name" value="class_E_sortase"/>
    <property type="match status" value="1"/>
</dbReference>
<dbReference type="Pfam" id="PF04203">
    <property type="entry name" value="Sortase"/>
    <property type="match status" value="1"/>
</dbReference>
<keyword evidence="2" id="KW-0812">Transmembrane</keyword>
<feature type="transmembrane region" description="Helical" evidence="2">
    <location>
        <begin position="21"/>
        <end position="39"/>
    </location>
</feature>
<keyword evidence="2" id="KW-1133">Transmembrane helix</keyword>
<dbReference type="SUPFAM" id="SSF63817">
    <property type="entry name" value="Sortase"/>
    <property type="match status" value="1"/>
</dbReference>
<keyword evidence="2" id="KW-0472">Membrane</keyword>
<proteinExistence type="predicted"/>
<gene>
    <name evidence="3" type="ORF">ACFPUZ_07565</name>
</gene>
<dbReference type="EMBL" id="JBHSQE010000005">
    <property type="protein sequence ID" value="MFC6146660.1"/>
    <property type="molecule type" value="Genomic_DNA"/>
</dbReference>
<evidence type="ECO:0000256" key="2">
    <source>
        <dbReference type="SAM" id="Phobius"/>
    </source>
</evidence>